<comment type="caution">
    <text evidence="1">The sequence shown here is derived from an EMBL/GenBank/DDBJ whole genome shotgun (WGS) entry which is preliminary data.</text>
</comment>
<protein>
    <submittedName>
        <fullName evidence="1">Abortive phage infection protein</fullName>
    </submittedName>
</protein>
<dbReference type="InterPro" id="IPR031709">
    <property type="entry name" value="PutAbiC"/>
</dbReference>
<organism evidence="1">
    <name type="scientific">Lactococcus cremoris subsp. cremoris IBB477</name>
    <dbReference type="NCBI Taxonomy" id="1449093"/>
    <lineage>
        <taxon>Bacteria</taxon>
        <taxon>Bacillati</taxon>
        <taxon>Bacillota</taxon>
        <taxon>Bacilli</taxon>
        <taxon>Lactobacillales</taxon>
        <taxon>Streptococcaceae</taxon>
        <taxon>Lactococcus</taxon>
        <taxon>Lactococcus cremoris subsp. cremoris</taxon>
    </lineage>
</organism>
<gene>
    <name evidence="1" type="ORF">AJ89_10875</name>
</gene>
<dbReference type="EMBL" id="JMMZ01000032">
    <property type="protein sequence ID" value="OEU39047.1"/>
    <property type="molecule type" value="Genomic_DNA"/>
</dbReference>
<evidence type="ECO:0000313" key="1">
    <source>
        <dbReference type="EMBL" id="OEU39047.1"/>
    </source>
</evidence>
<reference evidence="1" key="1">
    <citation type="journal article" date="2016" name="Appl. Microbiol. Biotechnol.">
        <title>Adhesion of the genome-sequenced Lactococcus lactis subsp. cremoris IBB477 strain is mediated by specific molecular determinants.</title>
        <authorList>
            <person name="Radziwill-Bienkowska J.M."/>
            <person name="Le D.T."/>
            <person name="Szczesny P."/>
            <person name="Duviau M.P."/>
            <person name="Aleksandrzak-Piekarczyk T."/>
            <person name="Loubiere P."/>
            <person name="Mercier-Bonin M."/>
            <person name="Bardowski J.K."/>
            <person name="Kowalczyk M."/>
        </authorList>
    </citation>
    <scope>NUCLEOTIDE SEQUENCE [LARGE SCALE GENOMIC DNA]</scope>
    <source>
        <strain evidence="1">IBB477</strain>
    </source>
</reference>
<proteinExistence type="predicted"/>
<dbReference type="Pfam" id="PF16872">
    <property type="entry name" value="putAbiC"/>
    <property type="match status" value="1"/>
</dbReference>
<name>A0A1E7G278_LACLC</name>
<dbReference type="AlphaFoldDB" id="A0A1E7G278"/>
<accession>A0A1E7G278</accession>
<dbReference type="Proteomes" id="UP000176236">
    <property type="component" value="Chromosome"/>
</dbReference>
<sequence length="135" mass="16035">MINKQDDIVEIINEVFKSSTGYSGNYFRALYRCLKYIMDSDLKMEDKKFYSGVLRGVLSSKEMLLVFYNCMYFEKGEKFKELLEREENGKRIDFFGDEEDLKNLDKGYDLPFFSKEDLLFSETDMQKLEELIKGN</sequence>